<evidence type="ECO:0000313" key="3">
    <source>
        <dbReference type="Proteomes" id="UP000058857"/>
    </source>
</evidence>
<dbReference type="AlphaFoldDB" id="A0A0S2IM88"/>
<dbReference type="EMBL" id="CP012029">
    <property type="protein sequence ID" value="ALO27144.1"/>
    <property type="molecule type" value="Genomic_DNA"/>
</dbReference>
<organism evidence="1">
    <name type="scientific">Leptospira borgpetersenii serovar Ballum</name>
    <dbReference type="NCBI Taxonomy" id="280505"/>
    <lineage>
        <taxon>Bacteria</taxon>
        <taxon>Pseudomonadati</taxon>
        <taxon>Spirochaetota</taxon>
        <taxon>Spirochaetia</taxon>
        <taxon>Leptospirales</taxon>
        <taxon>Leptospiraceae</taxon>
        <taxon>Leptospira</taxon>
    </lineage>
</organism>
<accession>A0A0S2IM88</accession>
<sequence>MRNCSLDSQLSRGNSLFQSTYILNSNTNSRFLSIKIRRKPILIDSPFFIKAFPERIRGIDYDRIYSRITDDSLFGTGRLDHNGFDFLGRELLSKLYILFPINKFYEQTPV</sequence>
<protein>
    <submittedName>
        <fullName evidence="1">Uncharacterized protein</fullName>
    </submittedName>
</protein>
<proteinExistence type="predicted"/>
<evidence type="ECO:0000313" key="2">
    <source>
        <dbReference type="EMBL" id="ALO27144.1"/>
    </source>
</evidence>
<dbReference type="PATRIC" id="fig|280505.15.peg.2854"/>
<dbReference type="EMBL" id="CP012029">
    <property type="protein sequence ID" value="ALO24759.1"/>
    <property type="molecule type" value="Genomic_DNA"/>
</dbReference>
<evidence type="ECO:0000313" key="1">
    <source>
        <dbReference type="EMBL" id="ALO24759.1"/>
    </source>
</evidence>
<reference evidence="1 3" key="1">
    <citation type="journal article" date="2015" name="PLoS Negl. Trop. Dis.">
        <title>Distribution of Plasmids in Distinct Leptospira Pathogenic Species.</title>
        <authorList>
            <person name="Wang Y."/>
            <person name="Zhuang X."/>
            <person name="Zhong Y."/>
            <person name="Zhang C."/>
            <person name="Zhang Y."/>
            <person name="Zeng L."/>
            <person name="Zhu Y."/>
            <person name="He P."/>
            <person name="Dong K."/>
            <person name="Pal U."/>
            <person name="Guo X."/>
            <person name="Qin J."/>
        </authorList>
    </citation>
    <scope>NUCLEOTIDE SEQUENCE [LARGE SCALE GENOMIC DNA]</scope>
    <source>
        <strain evidence="1 3">56604</strain>
    </source>
</reference>
<dbReference type="Proteomes" id="UP000058857">
    <property type="component" value="Chromosome 1"/>
</dbReference>
<name>A0A0S2IM88_LEPBO</name>
<gene>
    <name evidence="1" type="ORF">LBBP_00402</name>
    <name evidence="2" type="ORF">LBBP_02928</name>
</gene>